<evidence type="ECO:0000256" key="6">
    <source>
        <dbReference type="ARBA" id="ARBA00022679"/>
    </source>
</evidence>
<comment type="caution">
    <text evidence="11">The sequence shown here is derived from an EMBL/GenBank/DDBJ whole genome shotgun (WGS) entry which is preliminary data.</text>
</comment>
<keyword evidence="12" id="KW-1185">Reference proteome</keyword>
<evidence type="ECO:0000256" key="4">
    <source>
        <dbReference type="ARBA" id="ARBA00020295"/>
    </source>
</evidence>
<sequence length="510" mass="58662">MVIPKSQQPVSERSAGLLLPVTSLPSAFGIGDLGPEARNFVDFLIRSRQKYWQILPLNPIEPGSGYSPYSTYSSMAGNTGLLSPELLVQDGLLKAAELAQWRLPATSQVDYSGAAQVREKCFERAYRSFCQKPNPTLAADFQEFCQQEAAWLDDFALYCGLKRTFNDTPWHQWPTEFRLRKPEALQAFSVQQADDLQPIKWLQFLFDRQWQQLRTYCHQSGIQLLGDLPFYVSYDSADVWAHPDIFGLDANGQLNAVAGVPPDYFNAEGQRWGMPVFRWNRLKERKYDWWVQRIRKNAKLFDLVRIDHFRALSEYWEIPAEETTAIRGEWKPGPGHDFFRTLANELGELPFVAEDLGDISEEVYQLRDAYGLPGMKVIQFAFHNDLPQSPHSPHNYTPNFIAYTGTHDNNTTRGWFRQDLSPADRKKVRHYAGKPVSERNVHLVLSQLVYASVARTVILPVQDVLGLDETARINTPAAAQNNWLWRLLPEQLTEDAAHQLREWVTLYNRW</sequence>
<dbReference type="Pfam" id="PF02446">
    <property type="entry name" value="Glyco_hydro_77"/>
    <property type="match status" value="1"/>
</dbReference>
<evidence type="ECO:0000256" key="3">
    <source>
        <dbReference type="ARBA" id="ARBA00012560"/>
    </source>
</evidence>
<keyword evidence="6 10" id="KW-0808">Transferase</keyword>
<accession>A0ABW0I9P0</accession>
<dbReference type="EC" id="2.4.1.25" evidence="3 10"/>
<evidence type="ECO:0000313" key="11">
    <source>
        <dbReference type="EMBL" id="MFC5409066.1"/>
    </source>
</evidence>
<keyword evidence="5 10" id="KW-0328">Glycosyltransferase</keyword>
<dbReference type="GO" id="GO:0004134">
    <property type="term" value="F:4-alpha-glucanotransferase activity"/>
    <property type="evidence" value="ECO:0007669"/>
    <property type="project" value="UniProtKB-EC"/>
</dbReference>
<proteinExistence type="inferred from homology"/>
<protein>
    <recommendedName>
        <fullName evidence="4 10">4-alpha-glucanotransferase</fullName>
        <ecNumber evidence="3 10">2.4.1.25</ecNumber>
    </recommendedName>
    <alternativeName>
        <fullName evidence="8 10">Amylomaltase</fullName>
    </alternativeName>
    <alternativeName>
        <fullName evidence="9 10">Disproportionating enzyme</fullName>
    </alternativeName>
</protein>
<dbReference type="Proteomes" id="UP001596106">
    <property type="component" value="Unassembled WGS sequence"/>
</dbReference>
<dbReference type="InterPro" id="IPR017853">
    <property type="entry name" value="GH"/>
</dbReference>
<comment type="similarity">
    <text evidence="2 10">Belongs to the disproportionating enzyme family.</text>
</comment>
<evidence type="ECO:0000256" key="2">
    <source>
        <dbReference type="ARBA" id="ARBA00005684"/>
    </source>
</evidence>
<dbReference type="PANTHER" id="PTHR32438:SF5">
    <property type="entry name" value="4-ALPHA-GLUCANOTRANSFERASE DPE1, CHLOROPLASTIC_AMYLOPLASTIC"/>
    <property type="match status" value="1"/>
</dbReference>
<comment type="catalytic activity">
    <reaction evidence="1 10">
        <text>Transfers a segment of a (1-&gt;4)-alpha-D-glucan to a new position in an acceptor, which may be glucose or a (1-&gt;4)-alpha-D-glucan.</text>
        <dbReference type="EC" id="2.4.1.25"/>
    </reaction>
</comment>
<dbReference type="InterPro" id="IPR003385">
    <property type="entry name" value="Glyco_hydro_77"/>
</dbReference>
<dbReference type="NCBIfam" id="TIGR00217">
    <property type="entry name" value="malQ"/>
    <property type="match status" value="1"/>
</dbReference>
<evidence type="ECO:0000256" key="1">
    <source>
        <dbReference type="ARBA" id="ARBA00000439"/>
    </source>
</evidence>
<evidence type="ECO:0000256" key="5">
    <source>
        <dbReference type="ARBA" id="ARBA00022676"/>
    </source>
</evidence>
<name>A0ABW0I9P0_9BACT</name>
<dbReference type="RefSeq" id="WP_379842641.1">
    <property type="nucleotide sequence ID" value="NZ_JBHSMA010000001.1"/>
</dbReference>
<dbReference type="SUPFAM" id="SSF51445">
    <property type="entry name" value="(Trans)glycosidases"/>
    <property type="match status" value="1"/>
</dbReference>
<dbReference type="NCBIfam" id="NF011080">
    <property type="entry name" value="PRK14508.1-3"/>
    <property type="match status" value="1"/>
</dbReference>
<dbReference type="EMBL" id="JBHSMA010000001">
    <property type="protein sequence ID" value="MFC5409066.1"/>
    <property type="molecule type" value="Genomic_DNA"/>
</dbReference>
<evidence type="ECO:0000256" key="9">
    <source>
        <dbReference type="ARBA" id="ARBA00031501"/>
    </source>
</evidence>
<evidence type="ECO:0000256" key="7">
    <source>
        <dbReference type="ARBA" id="ARBA00023277"/>
    </source>
</evidence>
<keyword evidence="7 10" id="KW-0119">Carbohydrate metabolism</keyword>
<dbReference type="PANTHER" id="PTHR32438">
    <property type="entry name" value="4-ALPHA-GLUCANOTRANSFERASE DPE1, CHLOROPLASTIC/AMYLOPLASTIC"/>
    <property type="match status" value="1"/>
</dbReference>
<reference evidence="12" key="1">
    <citation type="journal article" date="2019" name="Int. J. Syst. Evol. Microbiol.">
        <title>The Global Catalogue of Microorganisms (GCM) 10K type strain sequencing project: providing services to taxonomists for standard genome sequencing and annotation.</title>
        <authorList>
            <consortium name="The Broad Institute Genomics Platform"/>
            <consortium name="The Broad Institute Genome Sequencing Center for Infectious Disease"/>
            <person name="Wu L."/>
            <person name="Ma J."/>
        </authorList>
    </citation>
    <scope>NUCLEOTIDE SEQUENCE [LARGE SCALE GENOMIC DNA]</scope>
    <source>
        <strain evidence="12">CCUG 55250</strain>
    </source>
</reference>
<evidence type="ECO:0000313" key="12">
    <source>
        <dbReference type="Proteomes" id="UP001596106"/>
    </source>
</evidence>
<evidence type="ECO:0000256" key="10">
    <source>
        <dbReference type="RuleBase" id="RU361207"/>
    </source>
</evidence>
<dbReference type="Gene3D" id="3.20.20.80">
    <property type="entry name" value="Glycosidases"/>
    <property type="match status" value="1"/>
</dbReference>
<evidence type="ECO:0000256" key="8">
    <source>
        <dbReference type="ARBA" id="ARBA00031423"/>
    </source>
</evidence>
<organism evidence="11 12">
    <name type="scientific">Larkinella bovis</name>
    <dbReference type="NCBI Taxonomy" id="683041"/>
    <lineage>
        <taxon>Bacteria</taxon>
        <taxon>Pseudomonadati</taxon>
        <taxon>Bacteroidota</taxon>
        <taxon>Cytophagia</taxon>
        <taxon>Cytophagales</taxon>
        <taxon>Spirosomataceae</taxon>
        <taxon>Larkinella</taxon>
    </lineage>
</organism>
<gene>
    <name evidence="11" type="primary">malQ</name>
    <name evidence="11" type="ORF">ACFPMF_07105</name>
</gene>